<evidence type="ECO:0008006" key="6">
    <source>
        <dbReference type="Google" id="ProtNLM"/>
    </source>
</evidence>
<dbReference type="STRING" id="542762.A0A4S4DXM6"/>
<dbReference type="FunFam" id="3.80.10.10:FF:000383">
    <property type="entry name" value="Leucine-rich repeat receptor protein kinase EMS1"/>
    <property type="match status" value="1"/>
</dbReference>
<keyword evidence="3" id="KW-0325">Glycoprotein</keyword>
<protein>
    <recommendedName>
        <fullName evidence="6">Leucine-rich repeat-containing N-terminal plant-type domain-containing protein</fullName>
    </recommendedName>
</protein>
<keyword evidence="1" id="KW-0433">Leucine-rich repeat</keyword>
<dbReference type="InterPro" id="IPR032675">
    <property type="entry name" value="LRR_dom_sf"/>
</dbReference>
<dbReference type="InterPro" id="IPR001611">
    <property type="entry name" value="Leu-rich_rpt"/>
</dbReference>
<keyword evidence="2" id="KW-0677">Repeat</keyword>
<dbReference type="Proteomes" id="UP000306102">
    <property type="component" value="Unassembled WGS sequence"/>
</dbReference>
<dbReference type="EMBL" id="SDRB02009731">
    <property type="protein sequence ID" value="THG07854.1"/>
    <property type="molecule type" value="Genomic_DNA"/>
</dbReference>
<evidence type="ECO:0000256" key="2">
    <source>
        <dbReference type="ARBA" id="ARBA00022737"/>
    </source>
</evidence>
<dbReference type="SUPFAM" id="SSF52058">
    <property type="entry name" value="L domain-like"/>
    <property type="match status" value="1"/>
</dbReference>
<dbReference type="PANTHER" id="PTHR48056">
    <property type="entry name" value="LRR RECEPTOR-LIKE SERINE/THREONINE-PROTEIN KINASE-RELATED"/>
    <property type="match status" value="1"/>
</dbReference>
<evidence type="ECO:0000313" key="4">
    <source>
        <dbReference type="EMBL" id="THG07854.1"/>
    </source>
</evidence>
<evidence type="ECO:0000256" key="3">
    <source>
        <dbReference type="ARBA" id="ARBA00023180"/>
    </source>
</evidence>
<comment type="caution">
    <text evidence="4">The sequence shown here is derived from an EMBL/GenBank/DDBJ whole genome shotgun (WGS) entry which is preliminary data.</text>
</comment>
<evidence type="ECO:0000313" key="5">
    <source>
        <dbReference type="Proteomes" id="UP000306102"/>
    </source>
</evidence>
<reference evidence="4 5" key="1">
    <citation type="journal article" date="2018" name="Proc. Natl. Acad. Sci. U.S.A.">
        <title>Draft genome sequence of Camellia sinensis var. sinensis provides insights into the evolution of the tea genome and tea quality.</title>
        <authorList>
            <person name="Wei C."/>
            <person name="Yang H."/>
            <person name="Wang S."/>
            <person name="Zhao J."/>
            <person name="Liu C."/>
            <person name="Gao L."/>
            <person name="Xia E."/>
            <person name="Lu Y."/>
            <person name="Tai Y."/>
            <person name="She G."/>
            <person name="Sun J."/>
            <person name="Cao H."/>
            <person name="Tong W."/>
            <person name="Gao Q."/>
            <person name="Li Y."/>
            <person name="Deng W."/>
            <person name="Jiang X."/>
            <person name="Wang W."/>
            <person name="Chen Q."/>
            <person name="Zhang S."/>
            <person name="Li H."/>
            <person name="Wu J."/>
            <person name="Wang P."/>
            <person name="Li P."/>
            <person name="Shi C."/>
            <person name="Zheng F."/>
            <person name="Jian J."/>
            <person name="Huang B."/>
            <person name="Shan D."/>
            <person name="Shi M."/>
            <person name="Fang C."/>
            <person name="Yue Y."/>
            <person name="Li F."/>
            <person name="Li D."/>
            <person name="Wei S."/>
            <person name="Han B."/>
            <person name="Jiang C."/>
            <person name="Yin Y."/>
            <person name="Xia T."/>
            <person name="Zhang Z."/>
            <person name="Bennetzen J.L."/>
            <person name="Zhao S."/>
            <person name="Wan X."/>
        </authorList>
    </citation>
    <scope>NUCLEOTIDE SEQUENCE [LARGE SCALE GENOMIC DNA]</scope>
    <source>
        <strain evidence="5">cv. Shuchazao</strain>
        <tissue evidence="4">Leaf</tissue>
    </source>
</reference>
<accession>A0A4S4DXM6</accession>
<sequence>MHVLRRHHEDDYGIVELKLRHISIFFSSINKKHLFSLRRSLADNNFNGPIPPELGALPSLLELDLSDNQLSGELPYELGHLTNLRYLCLPNNNFSGNLRQSFDKLKNMAYFDVRGNNFNGQIPAFIAQWKDIEELYLMGNNFEWPVSHGVFQSLKNLTILQLADIAGSPRDFPIVNNQSLTHL</sequence>
<dbReference type="Gene3D" id="3.80.10.10">
    <property type="entry name" value="Ribonuclease Inhibitor"/>
    <property type="match status" value="1"/>
</dbReference>
<dbReference type="Pfam" id="PF00560">
    <property type="entry name" value="LRR_1"/>
    <property type="match status" value="2"/>
</dbReference>
<evidence type="ECO:0000256" key="1">
    <source>
        <dbReference type="ARBA" id="ARBA00022614"/>
    </source>
</evidence>
<dbReference type="GO" id="GO:0033612">
    <property type="term" value="F:receptor serine/threonine kinase binding"/>
    <property type="evidence" value="ECO:0007669"/>
    <property type="project" value="TreeGrafter"/>
</dbReference>
<gene>
    <name evidence="4" type="ORF">TEA_007957</name>
</gene>
<dbReference type="InterPro" id="IPR050647">
    <property type="entry name" value="Plant_LRR-RLKs"/>
</dbReference>
<organism evidence="4 5">
    <name type="scientific">Camellia sinensis var. sinensis</name>
    <name type="common">China tea</name>
    <dbReference type="NCBI Taxonomy" id="542762"/>
    <lineage>
        <taxon>Eukaryota</taxon>
        <taxon>Viridiplantae</taxon>
        <taxon>Streptophyta</taxon>
        <taxon>Embryophyta</taxon>
        <taxon>Tracheophyta</taxon>
        <taxon>Spermatophyta</taxon>
        <taxon>Magnoliopsida</taxon>
        <taxon>eudicotyledons</taxon>
        <taxon>Gunneridae</taxon>
        <taxon>Pentapetalae</taxon>
        <taxon>asterids</taxon>
        <taxon>Ericales</taxon>
        <taxon>Theaceae</taxon>
        <taxon>Camellia</taxon>
    </lineage>
</organism>
<dbReference type="AlphaFoldDB" id="A0A4S4DXM6"/>
<name>A0A4S4DXM6_CAMSN</name>
<keyword evidence="5" id="KW-1185">Reference proteome</keyword>
<proteinExistence type="predicted"/>
<dbReference type="PANTHER" id="PTHR48056:SF78">
    <property type="entry name" value="PROTEIN KINASE DOMAIN-CONTAINING PROTEIN"/>
    <property type="match status" value="1"/>
</dbReference>